<dbReference type="EMBL" id="NWUJ01000004">
    <property type="protein sequence ID" value="PFH35990.1"/>
    <property type="molecule type" value="Genomic_DNA"/>
</dbReference>
<feature type="region of interest" description="Disordered" evidence="7">
    <location>
        <begin position="724"/>
        <end position="752"/>
    </location>
</feature>
<gene>
    <name evidence="9" type="ORF">BESB_056410</name>
</gene>
<dbReference type="PROSITE" id="PS50096">
    <property type="entry name" value="IQ"/>
    <property type="match status" value="2"/>
</dbReference>
<dbReference type="PRINTS" id="PR00193">
    <property type="entry name" value="MYOSINHEAVY"/>
</dbReference>
<feature type="binding site" evidence="6">
    <location>
        <begin position="491"/>
        <end position="498"/>
    </location>
    <ligand>
        <name>ATP</name>
        <dbReference type="ChEBI" id="CHEBI:30616"/>
    </ligand>
</feature>
<feature type="region of interest" description="Disordered" evidence="7">
    <location>
        <begin position="89"/>
        <end position="169"/>
    </location>
</feature>
<dbReference type="GeneID" id="40310570"/>
<dbReference type="Pfam" id="PF00063">
    <property type="entry name" value="Myosin_head"/>
    <property type="match status" value="3"/>
</dbReference>
<dbReference type="SUPFAM" id="SSF52540">
    <property type="entry name" value="P-loop containing nucleoside triphosphate hydrolases"/>
    <property type="match status" value="3"/>
</dbReference>
<feature type="compositionally biased region" description="Low complexity" evidence="7">
    <location>
        <begin position="1952"/>
        <end position="1971"/>
    </location>
</feature>
<dbReference type="Gene3D" id="1.10.10.820">
    <property type="match status" value="1"/>
</dbReference>
<feature type="compositionally biased region" description="Basic and acidic residues" evidence="7">
    <location>
        <begin position="1863"/>
        <end position="1887"/>
    </location>
</feature>
<dbReference type="Proteomes" id="UP000224006">
    <property type="component" value="Chromosome IV"/>
</dbReference>
<dbReference type="PANTHER" id="PTHR13140">
    <property type="entry name" value="MYOSIN"/>
    <property type="match status" value="1"/>
</dbReference>
<feature type="region of interest" description="Disordered" evidence="7">
    <location>
        <begin position="1642"/>
        <end position="1675"/>
    </location>
</feature>
<dbReference type="VEuPathDB" id="ToxoDB:BESB_056410"/>
<dbReference type="PROSITE" id="PS51456">
    <property type="entry name" value="MYOSIN_MOTOR"/>
    <property type="match status" value="1"/>
</dbReference>
<keyword evidence="4 6" id="KW-0505">Motor protein</keyword>
<proteinExistence type="inferred from homology"/>
<dbReference type="GO" id="GO:0005737">
    <property type="term" value="C:cytoplasm"/>
    <property type="evidence" value="ECO:0007669"/>
    <property type="project" value="TreeGrafter"/>
</dbReference>
<dbReference type="GO" id="GO:0051015">
    <property type="term" value="F:actin filament binding"/>
    <property type="evidence" value="ECO:0007669"/>
    <property type="project" value="TreeGrafter"/>
</dbReference>
<feature type="compositionally biased region" description="Acidic residues" evidence="7">
    <location>
        <begin position="655"/>
        <end position="665"/>
    </location>
</feature>
<comment type="similarity">
    <text evidence="6">Belongs to the TRAFAC class myosin-kinesin ATPase superfamily. Myosin family.</text>
</comment>
<dbReference type="RefSeq" id="XP_029219999.1">
    <property type="nucleotide sequence ID" value="XM_029364076.1"/>
</dbReference>
<name>A0A2A9MKN1_BESBE</name>
<dbReference type="SMART" id="SM00242">
    <property type="entry name" value="MYSc"/>
    <property type="match status" value="1"/>
</dbReference>
<feature type="compositionally biased region" description="Low complexity" evidence="7">
    <location>
        <begin position="1710"/>
        <end position="1750"/>
    </location>
</feature>
<organism evidence="9 10">
    <name type="scientific">Besnoitia besnoiti</name>
    <name type="common">Apicomplexan protozoan</name>
    <dbReference type="NCBI Taxonomy" id="94643"/>
    <lineage>
        <taxon>Eukaryota</taxon>
        <taxon>Sar</taxon>
        <taxon>Alveolata</taxon>
        <taxon>Apicomplexa</taxon>
        <taxon>Conoidasida</taxon>
        <taxon>Coccidia</taxon>
        <taxon>Eucoccidiorida</taxon>
        <taxon>Eimeriorina</taxon>
        <taxon>Sarcocystidae</taxon>
        <taxon>Besnoitia</taxon>
    </lineage>
</organism>
<dbReference type="Gene3D" id="3.40.850.10">
    <property type="entry name" value="Kinesin motor domain"/>
    <property type="match status" value="3"/>
</dbReference>
<dbReference type="GO" id="GO:0000146">
    <property type="term" value="F:microfilament motor activity"/>
    <property type="evidence" value="ECO:0007669"/>
    <property type="project" value="TreeGrafter"/>
</dbReference>
<evidence type="ECO:0000313" key="9">
    <source>
        <dbReference type="EMBL" id="PFH35990.1"/>
    </source>
</evidence>
<evidence type="ECO:0000256" key="2">
    <source>
        <dbReference type="ARBA" id="ARBA00022840"/>
    </source>
</evidence>
<dbReference type="Pfam" id="PF00612">
    <property type="entry name" value="IQ"/>
    <property type="match status" value="2"/>
</dbReference>
<feature type="compositionally biased region" description="Basic and acidic residues" evidence="7">
    <location>
        <begin position="2012"/>
        <end position="2022"/>
    </location>
</feature>
<dbReference type="Gene3D" id="3.30.70.1590">
    <property type="match status" value="1"/>
</dbReference>
<dbReference type="InterPro" id="IPR001609">
    <property type="entry name" value="Myosin_head_motor_dom-like"/>
</dbReference>
<feature type="region of interest" description="Disordered" evidence="7">
    <location>
        <begin position="31"/>
        <end position="70"/>
    </location>
</feature>
<feature type="compositionally biased region" description="Basic and acidic residues" evidence="7">
    <location>
        <begin position="1558"/>
        <end position="1572"/>
    </location>
</feature>
<dbReference type="STRING" id="94643.A0A2A9MKN1"/>
<feature type="region of interest" description="Disordered" evidence="7">
    <location>
        <begin position="647"/>
        <end position="669"/>
    </location>
</feature>
<dbReference type="KEGG" id="bbes:BESB_056410"/>
<evidence type="ECO:0000256" key="1">
    <source>
        <dbReference type="ARBA" id="ARBA00022741"/>
    </source>
</evidence>
<dbReference type="PANTHER" id="PTHR13140:SF706">
    <property type="entry name" value="DILUTE CLASS UNCONVENTIONAL MYOSIN, ISOFORM C"/>
    <property type="match status" value="1"/>
</dbReference>
<feature type="compositionally biased region" description="Low complexity" evidence="7">
    <location>
        <begin position="1648"/>
        <end position="1660"/>
    </location>
</feature>
<dbReference type="Gene3D" id="1.20.58.530">
    <property type="match status" value="2"/>
</dbReference>
<feature type="region of interest" description="Disordered" evidence="7">
    <location>
        <begin position="1158"/>
        <end position="1181"/>
    </location>
</feature>
<dbReference type="InterPro" id="IPR036961">
    <property type="entry name" value="Kinesin_motor_dom_sf"/>
</dbReference>
<dbReference type="SMART" id="SM00015">
    <property type="entry name" value="IQ"/>
    <property type="match status" value="3"/>
</dbReference>
<evidence type="ECO:0000256" key="3">
    <source>
        <dbReference type="ARBA" id="ARBA00023123"/>
    </source>
</evidence>
<feature type="domain" description="Myosin motor" evidence="8">
    <location>
        <begin position="313"/>
        <end position="1316"/>
    </location>
</feature>
<evidence type="ECO:0000256" key="4">
    <source>
        <dbReference type="ARBA" id="ARBA00023175"/>
    </source>
</evidence>
<feature type="region of interest" description="Disordered" evidence="7">
    <location>
        <begin position="412"/>
        <end position="456"/>
    </location>
</feature>
<feature type="compositionally biased region" description="Basic and acidic residues" evidence="7">
    <location>
        <begin position="1835"/>
        <end position="1844"/>
    </location>
</feature>
<comment type="caution">
    <text evidence="9">The sequence shown here is derived from an EMBL/GenBank/DDBJ whole genome shotgun (WGS) entry which is preliminary data.</text>
</comment>
<dbReference type="Gene3D" id="1.20.120.720">
    <property type="entry name" value="Myosin VI head, motor domain, U50 subdomain"/>
    <property type="match status" value="2"/>
</dbReference>
<accession>A0A2A9MKN1</accession>
<keyword evidence="3 6" id="KW-0518">Myosin</keyword>
<feature type="compositionally biased region" description="Low complexity" evidence="7">
    <location>
        <begin position="112"/>
        <end position="123"/>
    </location>
</feature>
<evidence type="ECO:0000256" key="7">
    <source>
        <dbReference type="SAM" id="MobiDB-lite"/>
    </source>
</evidence>
<dbReference type="GO" id="GO:0016459">
    <property type="term" value="C:myosin complex"/>
    <property type="evidence" value="ECO:0007669"/>
    <property type="project" value="UniProtKB-KW"/>
</dbReference>
<evidence type="ECO:0000256" key="6">
    <source>
        <dbReference type="PROSITE-ProRule" id="PRU00782"/>
    </source>
</evidence>
<keyword evidence="10" id="KW-1185">Reference proteome</keyword>
<dbReference type="GO" id="GO:0007015">
    <property type="term" value="P:actin filament organization"/>
    <property type="evidence" value="ECO:0007669"/>
    <property type="project" value="TreeGrafter"/>
</dbReference>
<evidence type="ECO:0000259" key="8">
    <source>
        <dbReference type="PROSITE" id="PS51456"/>
    </source>
</evidence>
<keyword evidence="5 6" id="KW-0009">Actin-binding</keyword>
<keyword evidence="2 6" id="KW-0067">ATP-binding</keyword>
<sequence length="2182" mass="232996">MSASPRPSTGFWGIPLPGLQGSARELISVRSRIRHAPRPAASSPCRMSAPPVAQRPQAPTPPPASSPAWASLRPGRLVWVPARCLPSARLSTPPVGAERATRARFQAPPPSAAEATSAGSSSSLRPQTAATPPLFRESPRVAQQYDASPSPSAPLDRSFPAETPNPALGSLRLEGRRVNGEASAFDAPSSGRGLDWHPQFSASGGERPFYPGKVIACSPEGCSGVCTPQPATQATAQRRDVVRTNVPNPRRGGADPDDFVEVVVSLGPEGKASEGKCGGDQGHAEGGAEASKDHETVVRVRPADLLLRDDACGTVDDNAQMQHLNEANLVANIRCRFTQAFARVAGETEAAAEERQRKIYTYMGTLLIAVNPYRFFNLYDRRWISRFSSPSCTSTPTSSFLPASSAVHAAASRPPSSESCLPSSSSGLFASPPPARRHATDPEAPSQLEAASSAARGLAGSRQVPHPFALAEFAYCRLVRDKRSQSVLISGESGAGKTETSKHVLSYLAAVSDHRHGAHCQGMEARLLQCGPVLEAFGNARTVLNTNSSRFGKMLMLHFTDRGKLTGASVLTYLLAKERVVRIPADEFGFHIFYALCNAASRGREDCGATGAADDENDALGDLLETLALDKGPTAFRLLNFGESAEGARVKQEDERAEESAETDEAQAMRPLSPWTDLRRITRAMTTVGIDFSLQSRIFKLLAAILHLGNVAFVDQESSEAASKRRKVSPLLSPQAGTNAGERVERGRGAAPGSEAVAVAESSRESLRAAARLLGLPCGDEGEEMLRLAVLSRSVRETRSFFDLEGAAAARDSACKTLYSRAFDAVVARINAGLRTAAAGLRKAPSDESVVAKDEGKHSIGILDIFGFEDLRRHSSNRLEQLCINYANERLHCFLLQQLILHERLLYLQECLIVGGAHSPIPLSPLSSPFAPSARPFSASPAPSSPALAATFSASPCASPPLPLARGDAQKAVLISEVLRAKCMSNAEKLTYTSALLCALLAGSSLTSDFCVACDADGRVWRLADPKGRHAARPEEEEEATKARELASVAAALKTPGVFGILEEAGRLPVKGDRDVVFYNRLLAEVKNKGAERFIRGTKPSSSQLRGERGDPLHFTVSHFACDVTYDARDFCRSNGEATSDELERLFSACTTYTSLLGDTKPREPGARGPATALGSKAGGGGRRSTLSVHFASQLQQVLKSLQETPCHFIRCVKPNQQQRAAVFEEPYVHTQLRCSGMADLLHVMADGFPCRLSYTDLWARYEAQLPPQLRETLDPRDFATLVLDALQLPQDAYRLGSSRVFFRLGCMDILDELLLKKAPLRRLSSGGGGAEAGSRAGEETVSGPCSAASFIDSVVAAVLAAHAKRKRRRVLRHVLIGVRLRLAFAKQRAFLLASLCAVRALRVVQPRRRVAAAVAGLLEALGHAARAREERRREARLAAAATRLQAFFRGCLARRRSRQLRLERAHAALRRRQEEDAYRQKRETMERKAAVAVQKVWRGVLNRRHVARQHAAAVSIQRHWWGFRNRRGKHFFFLQLRKIQRAVRRWLAGKRAWRERKEDRAARLAPEERKGRQSSSSGLCCDGCPSDDEPLLLPFSGVSTASGDLELSISSEPAAGDGFALGNPEVGACFQKTHSLTLGAHPRARWPSSSHSSLLVSPTPSLPPDMPLAPSASRSGASSACGFAAAAAPPSLSRPCASPDASPARRRGAAAAEETSARASRARLTPSGEACPAARAPGDATASGAAALEALRREKAYAEDGEDDEDLLGLQSPPASPREVRGALPGKEGDALQNGIRKACAEPREGLLPVSSPEAGAGVSKVARRPGVAGDAAGDSHRRDRGGDQNVAQSICRAPEVVSSPHSREGGRLDQSRTHPHDYARAEVASERCPSTAVGASHDGGGSRRGHATSPLAARPLQTASLPATCSAGEVEARERDGSRSSSDLPLKRSAAAAPSCVAAGARMPAAPAARQKRKLEEVEDDGEAPEGSVGSEAWNETAFLPSSDGEETFEDGHDEERAGEEAQGLCIAYSPLPMSSTPRADSAPERVASVPRPLPPCRIPPVNRRTASHASPRRSCGKSCPPLRADAAAVGPREGGDSAGRSQRDAQSSIPRPLPGRQKKNSAFSVCGSPTVAQDATDDGVCRPLAKASSLAGTKIPSPSSFVAAMKRKRRKLEDTLVTQ</sequence>
<dbReference type="Gene3D" id="1.20.5.190">
    <property type="match status" value="1"/>
</dbReference>
<reference evidence="9 10" key="1">
    <citation type="submission" date="2017-09" db="EMBL/GenBank/DDBJ databases">
        <title>Genome sequencing of Besnoitia besnoiti strain Bb-Ger1.</title>
        <authorList>
            <person name="Schares G."/>
            <person name="Venepally P."/>
            <person name="Lorenzi H.A."/>
        </authorList>
    </citation>
    <scope>NUCLEOTIDE SEQUENCE [LARGE SCALE GENOMIC DNA]</scope>
    <source>
        <strain evidence="9 10">Bb-Ger1</strain>
    </source>
</reference>
<dbReference type="InterPro" id="IPR000048">
    <property type="entry name" value="IQ_motif_EF-hand-BS"/>
</dbReference>
<dbReference type="InterPro" id="IPR027417">
    <property type="entry name" value="P-loop_NTPase"/>
</dbReference>
<feature type="region of interest" description="Disordered" evidence="7">
    <location>
        <begin position="1558"/>
        <end position="1581"/>
    </location>
</feature>
<protein>
    <recommendedName>
        <fullName evidence="8">Myosin motor domain-containing protein</fullName>
    </recommendedName>
</protein>
<feature type="compositionally biased region" description="Low complexity" evidence="7">
    <location>
        <begin position="412"/>
        <end position="430"/>
    </location>
</feature>
<feature type="compositionally biased region" description="Gly residues" evidence="7">
    <location>
        <begin position="276"/>
        <end position="285"/>
    </location>
</feature>
<evidence type="ECO:0000256" key="5">
    <source>
        <dbReference type="ARBA" id="ARBA00023203"/>
    </source>
</evidence>
<feature type="region of interest" description="Disordered" evidence="7">
    <location>
        <begin position="1689"/>
        <end position="2142"/>
    </location>
</feature>
<dbReference type="GO" id="GO:0005524">
    <property type="term" value="F:ATP binding"/>
    <property type="evidence" value="ECO:0007669"/>
    <property type="project" value="UniProtKB-UniRule"/>
</dbReference>
<feature type="region of interest" description="Actin-binding" evidence="6">
    <location>
        <begin position="1195"/>
        <end position="1217"/>
    </location>
</feature>
<dbReference type="GO" id="GO:0016020">
    <property type="term" value="C:membrane"/>
    <property type="evidence" value="ECO:0007669"/>
    <property type="project" value="TreeGrafter"/>
</dbReference>
<keyword evidence="1 6" id="KW-0547">Nucleotide-binding</keyword>
<evidence type="ECO:0000313" key="10">
    <source>
        <dbReference type="Proteomes" id="UP000224006"/>
    </source>
</evidence>
<feature type="region of interest" description="Disordered" evidence="7">
    <location>
        <begin position="270"/>
        <end position="295"/>
    </location>
</feature>
<dbReference type="OrthoDB" id="333683at2759"/>
<feature type="compositionally biased region" description="Low complexity" evidence="7">
    <location>
        <begin position="1689"/>
        <end position="1703"/>
    </location>
</feature>
<feature type="compositionally biased region" description="Low complexity" evidence="7">
    <location>
        <begin position="48"/>
        <end position="57"/>
    </location>
</feature>